<protein>
    <submittedName>
        <fullName evidence="2">Uncharacterized protein</fullName>
    </submittedName>
</protein>
<proteinExistence type="predicted"/>
<keyword evidence="1" id="KW-0812">Transmembrane</keyword>
<name>A0A286QRK2_9CAUD</name>
<dbReference type="EMBL" id="KY705284">
    <property type="protein sequence ID" value="ARU14550.1"/>
    <property type="molecule type" value="Genomic_DNA"/>
</dbReference>
<evidence type="ECO:0000313" key="3">
    <source>
        <dbReference type="Proteomes" id="UP000222167"/>
    </source>
</evidence>
<evidence type="ECO:0000256" key="1">
    <source>
        <dbReference type="SAM" id="Phobius"/>
    </source>
</evidence>
<reference evidence="2 3" key="1">
    <citation type="journal article" date="2017" name="Front. Microbiol.">
        <title>Global Survey and Genome Exploration of Bacteriophages Infecting the Lactic Acid Bacterium Streptococcus thermophilus.</title>
        <authorList>
            <person name="McDonnell B."/>
            <person name="Mahony J."/>
            <person name="Hanemaaijer L."/>
            <person name="Neve H."/>
            <person name="Noben J.-P."/>
            <person name="Lugli G.A."/>
            <person name="Ventura M."/>
            <person name="Kouwen T.R."/>
            <person name="van Sinderen D."/>
        </authorList>
    </citation>
    <scope>NUCLEOTIDE SEQUENCE [LARGE SCALE GENOMIC DNA]</scope>
</reference>
<feature type="transmembrane region" description="Helical" evidence="1">
    <location>
        <begin position="7"/>
        <end position="36"/>
    </location>
</feature>
<keyword evidence="1" id="KW-0472">Membrane</keyword>
<accession>A0A286QRK2</accession>
<gene>
    <name evidence="2" type="ORF">P9851_42</name>
</gene>
<keyword evidence="1" id="KW-1133">Transmembrane helix</keyword>
<evidence type="ECO:0000313" key="2">
    <source>
        <dbReference type="EMBL" id="ARU14550.1"/>
    </source>
</evidence>
<keyword evidence="3" id="KW-1185">Reference proteome</keyword>
<organism evidence="2 3">
    <name type="scientific">Streptococcus phage P9851</name>
    <dbReference type="NCBI Taxonomy" id="1971443"/>
    <lineage>
        <taxon>Viruses</taxon>
        <taxon>Duplodnaviria</taxon>
        <taxon>Heunggongvirae</taxon>
        <taxon>Uroviricota</taxon>
        <taxon>Caudoviricetes</taxon>
        <taxon>Aliceevansviridae</taxon>
        <taxon>Moineauvirus</taxon>
        <taxon>Moineauvirus P9851</taxon>
    </lineage>
</organism>
<sequence>MDDLKEAFLTVVAIACAFVIFATVGATIFVLVFLIIMG</sequence>
<dbReference type="Proteomes" id="UP000222167">
    <property type="component" value="Segment"/>
</dbReference>